<dbReference type="EMBL" id="JAGMWT010000011">
    <property type="protein sequence ID" value="KAH7119973.1"/>
    <property type="molecule type" value="Genomic_DNA"/>
</dbReference>
<keyword evidence="2" id="KW-1185">Reference proteome</keyword>
<dbReference type="AlphaFoldDB" id="A0A9P9IFI7"/>
<sequence length="334" mass="37982">MTTTETFTIMTQLQSLELPYAMKKAPHRSLQARDSNRYRTAVARTNYLHARYRKAGKILGADLLHTLGDGAAEILRVIEREEWRELSDVEKCAVGIFHYNLGQDLEIPFGALESGERGWKNGAHFLEELVEWTEAYEREVARPTETGDRYVRVYVNSGMVKMGRGVTGFVRKMVGCELSETMRVSLGIEEAGLFMREFLWMIRTLRRYLLRYLALPRPECFAYESVSAEPNGDGLYNFGHGGFQPWYVAPSFRTIWSPGAVLLRIFGARKPGSKGGRYKPTGYDLMTIGPVPQEGKGLEEMKAAIEVMKSRSTDECPFGDIKMRERKGFCTNKE</sequence>
<dbReference type="GO" id="GO:0016491">
    <property type="term" value="F:oxidoreductase activity"/>
    <property type="evidence" value="ECO:0007669"/>
    <property type="project" value="InterPro"/>
</dbReference>
<dbReference type="InterPro" id="IPR046366">
    <property type="entry name" value="MPAB"/>
</dbReference>
<dbReference type="PANTHER" id="PTHR36124">
    <property type="match status" value="1"/>
</dbReference>
<comment type="caution">
    <text evidence="1">The sequence shown here is derived from an EMBL/GenBank/DDBJ whole genome shotgun (WGS) entry which is preliminary data.</text>
</comment>
<organism evidence="1 2">
    <name type="scientific">Dendryphion nanum</name>
    <dbReference type="NCBI Taxonomy" id="256645"/>
    <lineage>
        <taxon>Eukaryota</taxon>
        <taxon>Fungi</taxon>
        <taxon>Dikarya</taxon>
        <taxon>Ascomycota</taxon>
        <taxon>Pezizomycotina</taxon>
        <taxon>Dothideomycetes</taxon>
        <taxon>Pleosporomycetidae</taxon>
        <taxon>Pleosporales</taxon>
        <taxon>Torulaceae</taxon>
        <taxon>Dendryphion</taxon>
    </lineage>
</organism>
<proteinExistence type="predicted"/>
<accession>A0A9P9IFI7</accession>
<dbReference type="OrthoDB" id="545169at2759"/>
<dbReference type="Proteomes" id="UP000700596">
    <property type="component" value="Unassembled WGS sequence"/>
</dbReference>
<evidence type="ECO:0000313" key="2">
    <source>
        <dbReference type="Proteomes" id="UP000700596"/>
    </source>
</evidence>
<gene>
    <name evidence="1" type="ORF">B0J11DRAFT_552007</name>
</gene>
<dbReference type="PANTHER" id="PTHR36124:SF4">
    <property type="entry name" value="ER-BOUND OXYGENASE MPAB_MPAB'_RUBBER OXYGENASE CATALYTIC DOMAIN-CONTAINING PROTEIN"/>
    <property type="match status" value="1"/>
</dbReference>
<name>A0A9P9IFI7_9PLEO</name>
<reference evidence="1" key="1">
    <citation type="journal article" date="2021" name="Nat. Commun.">
        <title>Genetic determinants of endophytism in the Arabidopsis root mycobiome.</title>
        <authorList>
            <person name="Mesny F."/>
            <person name="Miyauchi S."/>
            <person name="Thiergart T."/>
            <person name="Pickel B."/>
            <person name="Atanasova L."/>
            <person name="Karlsson M."/>
            <person name="Huettel B."/>
            <person name="Barry K.W."/>
            <person name="Haridas S."/>
            <person name="Chen C."/>
            <person name="Bauer D."/>
            <person name="Andreopoulos W."/>
            <person name="Pangilinan J."/>
            <person name="LaButti K."/>
            <person name="Riley R."/>
            <person name="Lipzen A."/>
            <person name="Clum A."/>
            <person name="Drula E."/>
            <person name="Henrissat B."/>
            <person name="Kohler A."/>
            <person name="Grigoriev I.V."/>
            <person name="Martin F.M."/>
            <person name="Hacquard S."/>
        </authorList>
    </citation>
    <scope>NUCLEOTIDE SEQUENCE</scope>
    <source>
        <strain evidence="1">MPI-CAGE-CH-0243</strain>
    </source>
</reference>
<evidence type="ECO:0000313" key="1">
    <source>
        <dbReference type="EMBL" id="KAH7119973.1"/>
    </source>
</evidence>
<protein>
    <submittedName>
        <fullName evidence="1">Uncharacterized protein</fullName>
    </submittedName>
</protein>